<dbReference type="KEGG" id="phu:Phum_PHUM490370"/>
<evidence type="ECO:0000313" key="4">
    <source>
        <dbReference type="Proteomes" id="UP000009046"/>
    </source>
</evidence>
<dbReference type="FunFam" id="3.30.1140.40:FF:000003">
    <property type="entry name" value="tctex1 domain-containing protein 2"/>
    <property type="match status" value="1"/>
</dbReference>
<dbReference type="GeneID" id="8235957"/>
<evidence type="ECO:0000313" key="2">
    <source>
        <dbReference type="EMBL" id="EEB17819.1"/>
    </source>
</evidence>
<dbReference type="CTD" id="8235957"/>
<evidence type="ECO:0000313" key="3">
    <source>
        <dbReference type="EnsemblMetazoa" id="PHUM490370-PA"/>
    </source>
</evidence>
<dbReference type="InParanoid" id="E0VWR3"/>
<dbReference type="GO" id="GO:0005737">
    <property type="term" value="C:cytoplasm"/>
    <property type="evidence" value="ECO:0007669"/>
    <property type="project" value="TreeGrafter"/>
</dbReference>
<accession>E0VWR3</accession>
<evidence type="ECO:0000256" key="1">
    <source>
        <dbReference type="ARBA" id="ARBA00005361"/>
    </source>
</evidence>
<dbReference type="RefSeq" id="XP_002430557.1">
    <property type="nucleotide sequence ID" value="XM_002430512.1"/>
</dbReference>
<dbReference type="Gene3D" id="3.30.1140.40">
    <property type="entry name" value="Tctex-1"/>
    <property type="match status" value="1"/>
</dbReference>
<organism>
    <name type="scientific">Pediculus humanus subsp. corporis</name>
    <name type="common">Body louse</name>
    <dbReference type="NCBI Taxonomy" id="121224"/>
    <lineage>
        <taxon>Eukaryota</taxon>
        <taxon>Metazoa</taxon>
        <taxon>Ecdysozoa</taxon>
        <taxon>Arthropoda</taxon>
        <taxon>Hexapoda</taxon>
        <taxon>Insecta</taxon>
        <taxon>Pterygota</taxon>
        <taxon>Neoptera</taxon>
        <taxon>Paraneoptera</taxon>
        <taxon>Psocodea</taxon>
        <taxon>Troctomorpha</taxon>
        <taxon>Phthiraptera</taxon>
        <taxon>Anoplura</taxon>
        <taxon>Pediculidae</taxon>
        <taxon>Pediculus</taxon>
    </lineage>
</organism>
<dbReference type="EMBL" id="AAZO01005934">
    <property type="status" value="NOT_ANNOTATED_CDS"/>
    <property type="molecule type" value="Genomic_DNA"/>
</dbReference>
<dbReference type="FunCoup" id="E0VWR3">
    <property type="interactions" value="226"/>
</dbReference>
<dbReference type="eggNOG" id="KOG4108">
    <property type="taxonomic scope" value="Eukaryota"/>
</dbReference>
<dbReference type="VEuPathDB" id="VectorBase:PHUM490370"/>
<dbReference type="GO" id="GO:0007018">
    <property type="term" value="P:microtubule-based movement"/>
    <property type="evidence" value="ECO:0007669"/>
    <property type="project" value="TreeGrafter"/>
</dbReference>
<dbReference type="PANTHER" id="PTHR21255:SF7">
    <property type="entry name" value="DYNEIN LIGHT CHAIN TCTEX-TYPE PROTEIN 2B"/>
    <property type="match status" value="1"/>
</dbReference>
<dbReference type="OMA" id="YVIRPNF"/>
<keyword evidence="4" id="KW-1185">Reference proteome</keyword>
<dbReference type="EMBL" id="DS235824">
    <property type="protein sequence ID" value="EEB17819.1"/>
    <property type="molecule type" value="Genomic_DNA"/>
</dbReference>
<dbReference type="CDD" id="cd21459">
    <property type="entry name" value="DLC-like_TCTEX1D2"/>
    <property type="match status" value="1"/>
</dbReference>
<name>E0VWR3_PEDHC</name>
<dbReference type="STRING" id="121224.E0VWR3"/>
<dbReference type="GO" id="GO:0045505">
    <property type="term" value="F:dynein intermediate chain binding"/>
    <property type="evidence" value="ECO:0007669"/>
    <property type="project" value="TreeGrafter"/>
</dbReference>
<protein>
    <submittedName>
        <fullName evidence="2 3">Dynein light chain Tctex-type, putative</fullName>
    </submittedName>
</protein>
<sequence length="157" mass="17937">MDNNDDDDEENLERDKNKSSMIFEELSEADFIDNLEGFDRNSEYQIRPTLADKFKSLSVKELIHTVLHEELGGKVYSMDKSEEWTKTIVTNVKDSVKGLGFKRYKIIVQTILGQNKGSGVKIGARCLWDADTDNFASDSFLNDTMFCCVTVFGIYCY</sequence>
<dbReference type="Proteomes" id="UP000009046">
    <property type="component" value="Unassembled WGS sequence"/>
</dbReference>
<reference evidence="2" key="2">
    <citation type="submission" date="2007-04" db="EMBL/GenBank/DDBJ databases">
        <title>The genome of the human body louse.</title>
        <authorList>
            <consortium name="The Human Body Louse Genome Consortium"/>
            <person name="Kirkness E."/>
            <person name="Walenz B."/>
            <person name="Hass B."/>
            <person name="Bruggner R."/>
            <person name="Strausberg R."/>
        </authorList>
    </citation>
    <scope>NUCLEOTIDE SEQUENCE</scope>
    <source>
        <strain evidence="2">USDA</strain>
    </source>
</reference>
<dbReference type="OrthoDB" id="10260741at2759"/>
<dbReference type="InterPro" id="IPR038586">
    <property type="entry name" value="Tctex-1-like_sf"/>
</dbReference>
<gene>
    <name evidence="3" type="primary">8235957</name>
    <name evidence="2" type="ORF">Phum_PHUM490370</name>
</gene>
<dbReference type="InterPro" id="IPR005334">
    <property type="entry name" value="Tctex-1-like"/>
</dbReference>
<reference evidence="2" key="1">
    <citation type="submission" date="2007-04" db="EMBL/GenBank/DDBJ databases">
        <title>Annotation of Pediculus humanus corporis strain USDA.</title>
        <authorList>
            <person name="Kirkness E."/>
            <person name="Hannick L."/>
            <person name="Hass B."/>
            <person name="Bruggner R."/>
            <person name="Lawson D."/>
            <person name="Bidwell S."/>
            <person name="Joardar V."/>
            <person name="Caler E."/>
            <person name="Walenz B."/>
            <person name="Inman J."/>
            <person name="Schobel S."/>
            <person name="Galinsky K."/>
            <person name="Amedeo P."/>
            <person name="Strausberg R."/>
        </authorList>
    </citation>
    <scope>NUCLEOTIDE SEQUENCE</scope>
    <source>
        <strain evidence="2">USDA</strain>
    </source>
</reference>
<dbReference type="GO" id="GO:0005868">
    <property type="term" value="C:cytoplasmic dynein complex"/>
    <property type="evidence" value="ECO:0007669"/>
    <property type="project" value="TreeGrafter"/>
</dbReference>
<dbReference type="HOGENOM" id="CLU_097204_2_1_1"/>
<reference evidence="3" key="3">
    <citation type="submission" date="2020-05" db="UniProtKB">
        <authorList>
            <consortium name="EnsemblMetazoa"/>
        </authorList>
    </citation>
    <scope>IDENTIFICATION</scope>
    <source>
        <strain evidence="3">USDA</strain>
    </source>
</reference>
<dbReference type="AlphaFoldDB" id="E0VWR3"/>
<dbReference type="Pfam" id="PF03645">
    <property type="entry name" value="Tctex-1"/>
    <property type="match status" value="1"/>
</dbReference>
<comment type="similarity">
    <text evidence="1">Belongs to the dynein light chain Tctex-type family.</text>
</comment>
<proteinExistence type="inferred from homology"/>
<dbReference type="PANTHER" id="PTHR21255">
    <property type="entry name" value="T-COMPLEX-ASSOCIATED-TESTIS-EXPRESSED 1/ DYNEIN LIGHT CHAIN"/>
    <property type="match status" value="1"/>
</dbReference>
<dbReference type="EnsemblMetazoa" id="PHUM490370-RA">
    <property type="protein sequence ID" value="PHUM490370-PA"/>
    <property type="gene ID" value="PHUM490370"/>
</dbReference>